<dbReference type="InterPro" id="IPR008965">
    <property type="entry name" value="CBM2/CBM3_carb-bd_dom_sf"/>
</dbReference>
<gene>
    <name evidence="3" type="ORF">G9H71_17855</name>
</gene>
<feature type="chain" id="PRO_5045066885" description="CBM2 domain-containing protein" evidence="1">
    <location>
        <begin position="31"/>
        <end position="242"/>
    </location>
</feature>
<organism evidence="3 4">
    <name type="scientific">Motilibacter deserti</name>
    <dbReference type="NCBI Taxonomy" id="2714956"/>
    <lineage>
        <taxon>Bacteria</taxon>
        <taxon>Bacillati</taxon>
        <taxon>Actinomycetota</taxon>
        <taxon>Actinomycetes</taxon>
        <taxon>Motilibacterales</taxon>
        <taxon>Motilibacteraceae</taxon>
        <taxon>Motilibacter</taxon>
    </lineage>
</organism>
<dbReference type="InterPro" id="IPR001919">
    <property type="entry name" value="CBD2"/>
</dbReference>
<dbReference type="SUPFAM" id="SSF49384">
    <property type="entry name" value="Carbohydrate-binding domain"/>
    <property type="match status" value="1"/>
</dbReference>
<dbReference type="PROSITE" id="PS51173">
    <property type="entry name" value="CBM2"/>
    <property type="match status" value="1"/>
</dbReference>
<sequence>MISRQRLAPAAVLGAAAVALAGGMAVPAQAASKPAATTTVDSCKVTYKLNGSWKGRSTGFTSTVRFWNTGSAPITDWTLQFTFSGAGQRVTKLWSADWTQSGSTVTAKPLHFNQTIQPGKQLTIGFIADGVNGDPTSVTLSGTACGETASKGQVLPGMAGTLSQLVEGYAASGDLRDALLRSLRNRAEQISRDERNGNQKLEIYHLRQFLKQFTYKRGTTDITPGASTALQNLGRTMLNNLL</sequence>
<proteinExistence type="predicted"/>
<comment type="caution">
    <text evidence="3">The sequence shown here is derived from an EMBL/GenBank/DDBJ whole genome shotgun (WGS) entry which is preliminary data.</text>
</comment>
<keyword evidence="1" id="KW-0732">Signal</keyword>
<dbReference type="Gene3D" id="2.60.40.290">
    <property type="match status" value="1"/>
</dbReference>
<keyword evidence="4" id="KW-1185">Reference proteome</keyword>
<name>A0ABX0GXI7_9ACTN</name>
<dbReference type="InterPro" id="IPR012291">
    <property type="entry name" value="CBM2_carb-bd_dom_sf"/>
</dbReference>
<dbReference type="RefSeq" id="WP_166284144.1">
    <property type="nucleotide sequence ID" value="NZ_JAANNP010000043.1"/>
</dbReference>
<dbReference type="Pfam" id="PF22888">
    <property type="entry name" value="FIMAH"/>
    <property type="match status" value="1"/>
</dbReference>
<dbReference type="Pfam" id="PF00553">
    <property type="entry name" value="CBM_2"/>
    <property type="match status" value="1"/>
</dbReference>
<accession>A0ABX0GXI7</accession>
<dbReference type="SMART" id="SM00637">
    <property type="entry name" value="CBD_II"/>
    <property type="match status" value="1"/>
</dbReference>
<evidence type="ECO:0000313" key="4">
    <source>
        <dbReference type="Proteomes" id="UP000800981"/>
    </source>
</evidence>
<dbReference type="EMBL" id="JAANNP010000043">
    <property type="protein sequence ID" value="NHC15649.1"/>
    <property type="molecule type" value="Genomic_DNA"/>
</dbReference>
<dbReference type="InterPro" id="IPR054470">
    <property type="entry name" value="FIMAH_dom"/>
</dbReference>
<evidence type="ECO:0000313" key="3">
    <source>
        <dbReference type="EMBL" id="NHC15649.1"/>
    </source>
</evidence>
<feature type="signal peptide" evidence="1">
    <location>
        <begin position="1"/>
        <end position="30"/>
    </location>
</feature>
<reference evidence="3 4" key="1">
    <citation type="submission" date="2020-03" db="EMBL/GenBank/DDBJ databases">
        <title>Two novel Motilibacter sp.</title>
        <authorList>
            <person name="Liu S."/>
        </authorList>
    </citation>
    <scope>NUCLEOTIDE SEQUENCE [LARGE SCALE GENOMIC DNA]</scope>
    <source>
        <strain evidence="3 4">E257</strain>
    </source>
</reference>
<dbReference type="Proteomes" id="UP000800981">
    <property type="component" value="Unassembled WGS sequence"/>
</dbReference>
<evidence type="ECO:0000256" key="1">
    <source>
        <dbReference type="SAM" id="SignalP"/>
    </source>
</evidence>
<feature type="domain" description="CBM2" evidence="2">
    <location>
        <begin position="36"/>
        <end position="148"/>
    </location>
</feature>
<evidence type="ECO:0000259" key="2">
    <source>
        <dbReference type="PROSITE" id="PS51173"/>
    </source>
</evidence>
<protein>
    <recommendedName>
        <fullName evidence="2">CBM2 domain-containing protein</fullName>
    </recommendedName>
</protein>